<sequence length="495" mass="56107">PPASASQVIEEVTTISTKTVVSTDLSFCTLDLSLFLQSKPIPLFTVMPLMPTCEQCPTPTQFCPMRQFSPSKSLASKYHSTTKSSGPTNPSNMPIQTSPVYYTCPCVLHNIWSGMINSQMTHLVANTSDFDRHLRGAGHFHGTGNWHDMLPPQQYAYQPRYVHPHVGTSYFQRGNQFNPMTNHHRTCHYNPSLSMKTPFNQSYVYHDQFLALNTDHDFIPTSGQNMLQPVYDNTIRSHRRRRSSTGQIFNDSNVLSTESLANAQELSYLMLYSSSHRSVTDLSSILFKEEENPDSLYPPEWNNGFDTTSPTDMNEPALSSSPPCELEQLTESRYQSMIMHENRGRNRPDVETELELLKDISIADCDKYISSNLLENLTLDDPFSGSDFDRTVGGQLSSAENSHSTMESNETFQEIPDAFDMFEKTWLPASLPWRSRFSVGESTRDPDFLEPTLYSDIPGPIIQDQNETMTVTNNETARPRLTTDTDQTFFVEVEE</sequence>
<keyword evidence="2" id="KW-1185">Reference proteome</keyword>
<name>A0A564ZCM8_HYMDI</name>
<dbReference type="EMBL" id="CABIJS010000714">
    <property type="protein sequence ID" value="VUZ57255.1"/>
    <property type="molecule type" value="Genomic_DNA"/>
</dbReference>
<evidence type="ECO:0000313" key="1">
    <source>
        <dbReference type="EMBL" id="VUZ57255.1"/>
    </source>
</evidence>
<organism evidence="1 2">
    <name type="scientific">Hymenolepis diminuta</name>
    <name type="common">Rat tapeworm</name>
    <dbReference type="NCBI Taxonomy" id="6216"/>
    <lineage>
        <taxon>Eukaryota</taxon>
        <taxon>Metazoa</taxon>
        <taxon>Spiralia</taxon>
        <taxon>Lophotrochozoa</taxon>
        <taxon>Platyhelminthes</taxon>
        <taxon>Cestoda</taxon>
        <taxon>Eucestoda</taxon>
        <taxon>Cyclophyllidea</taxon>
        <taxon>Hymenolepididae</taxon>
        <taxon>Hymenolepis</taxon>
    </lineage>
</organism>
<gene>
    <name evidence="1" type="ORF">WMSIL1_LOCUS14704</name>
</gene>
<feature type="non-terminal residue" evidence="1">
    <location>
        <position position="1"/>
    </location>
</feature>
<proteinExistence type="predicted"/>
<evidence type="ECO:0000313" key="2">
    <source>
        <dbReference type="Proteomes" id="UP000321570"/>
    </source>
</evidence>
<dbReference type="AlphaFoldDB" id="A0A564ZCM8"/>
<accession>A0A564ZCM8</accession>
<dbReference type="Proteomes" id="UP000321570">
    <property type="component" value="Unassembled WGS sequence"/>
</dbReference>
<reference evidence="1 2" key="1">
    <citation type="submission" date="2019-07" db="EMBL/GenBank/DDBJ databases">
        <authorList>
            <person name="Jastrzebski P J."/>
            <person name="Paukszto L."/>
            <person name="Jastrzebski P J."/>
        </authorList>
    </citation>
    <scope>NUCLEOTIDE SEQUENCE [LARGE SCALE GENOMIC DNA]</scope>
    <source>
        <strain evidence="1 2">WMS-il1</strain>
    </source>
</reference>
<protein>
    <submittedName>
        <fullName evidence="1">Uncharacterized protein</fullName>
    </submittedName>
</protein>